<proteinExistence type="predicted"/>
<gene>
    <name evidence="1" type="ORF">CC86DRAFT_400393</name>
</gene>
<sequence>MGAELERIKKNGKENQVKGVFQELQYEEHGELHITGSENTSVEGKVSRVQAAMEIILAGDPFKALSRILQRMYRDEEREIAAAILARSIQISETLYDRTKFNFGKVFMDHSKRNENSEEVRSESGWSADYTLSMNSDEESVDSWEGIGRDDPFKAKYGDWGPFRLETAFVDSYNTTAFDETGGDLGFSEEVLKEEVKRHLRGHSLFTYNLDGGDAPGIAFGRVEEEDYVFRPYRCPSFDYILSDVALVLR</sequence>
<reference evidence="1" key="1">
    <citation type="journal article" date="2020" name="Stud. Mycol.">
        <title>101 Dothideomycetes genomes: a test case for predicting lifestyles and emergence of pathogens.</title>
        <authorList>
            <person name="Haridas S."/>
            <person name="Albert R."/>
            <person name="Binder M."/>
            <person name="Bloem J."/>
            <person name="Labutti K."/>
            <person name="Salamov A."/>
            <person name="Andreopoulos B."/>
            <person name="Baker S."/>
            <person name="Barry K."/>
            <person name="Bills G."/>
            <person name="Bluhm B."/>
            <person name="Cannon C."/>
            <person name="Castanera R."/>
            <person name="Culley D."/>
            <person name="Daum C."/>
            <person name="Ezra D."/>
            <person name="Gonzalez J."/>
            <person name="Henrissat B."/>
            <person name="Kuo A."/>
            <person name="Liang C."/>
            <person name="Lipzen A."/>
            <person name="Lutzoni F."/>
            <person name="Magnuson J."/>
            <person name="Mondo S."/>
            <person name="Nolan M."/>
            <person name="Ohm R."/>
            <person name="Pangilinan J."/>
            <person name="Park H.-J."/>
            <person name="Ramirez L."/>
            <person name="Alfaro M."/>
            <person name="Sun H."/>
            <person name="Tritt A."/>
            <person name="Yoshinaga Y."/>
            <person name="Zwiers L.-H."/>
            <person name="Turgeon B."/>
            <person name="Goodwin S."/>
            <person name="Spatafora J."/>
            <person name="Crous P."/>
            <person name="Grigoriev I."/>
        </authorList>
    </citation>
    <scope>NUCLEOTIDE SEQUENCE</scope>
    <source>
        <strain evidence="1">CBS 113818</strain>
    </source>
</reference>
<name>A0A6A7ALC4_9PLEO</name>
<accession>A0A6A7ALC4</accession>
<dbReference type="AlphaFoldDB" id="A0A6A7ALC4"/>
<organism evidence="1 2">
    <name type="scientific">Ophiobolus disseminans</name>
    <dbReference type="NCBI Taxonomy" id="1469910"/>
    <lineage>
        <taxon>Eukaryota</taxon>
        <taxon>Fungi</taxon>
        <taxon>Dikarya</taxon>
        <taxon>Ascomycota</taxon>
        <taxon>Pezizomycotina</taxon>
        <taxon>Dothideomycetes</taxon>
        <taxon>Pleosporomycetidae</taxon>
        <taxon>Pleosporales</taxon>
        <taxon>Pleosporineae</taxon>
        <taxon>Phaeosphaeriaceae</taxon>
        <taxon>Ophiobolus</taxon>
    </lineage>
</organism>
<evidence type="ECO:0000313" key="2">
    <source>
        <dbReference type="Proteomes" id="UP000799424"/>
    </source>
</evidence>
<dbReference type="Proteomes" id="UP000799424">
    <property type="component" value="Unassembled WGS sequence"/>
</dbReference>
<evidence type="ECO:0000313" key="1">
    <source>
        <dbReference type="EMBL" id="KAF2833794.1"/>
    </source>
</evidence>
<dbReference type="EMBL" id="MU006216">
    <property type="protein sequence ID" value="KAF2833794.1"/>
    <property type="molecule type" value="Genomic_DNA"/>
</dbReference>
<protein>
    <submittedName>
        <fullName evidence="1">Uncharacterized protein</fullName>
    </submittedName>
</protein>
<keyword evidence="2" id="KW-1185">Reference proteome</keyword>